<evidence type="ECO:0000313" key="2">
    <source>
        <dbReference type="EMBL" id="SES16459.1"/>
    </source>
</evidence>
<sequence length="277" mass="30826">METIKNYLDAMFASIPDTPQARKAKQELYSMMEDKYNELIQSGMPQNEVIGTIISEFGSKEDLMEILGQKKHSIIPAPQLDAPNYEMPPKGRRIIDSYEADNYIKDCTSSRILLGCGVFFCIIAPIGPILASGLGDIFLLRLFADFIEAIGVILLFVSVGLGVALILLSTSRNKLWRFLDHEHCMLDPEAEFVIQNELIDNQENKSFMLAGGILLCIVSVVPVIFFGIFSICDFFTDALGPSLIFVLVGAGVFFILNATRRTTPCEKLLMLKDNVLK</sequence>
<keyword evidence="1" id="KW-0812">Transmembrane</keyword>
<evidence type="ECO:0000313" key="3">
    <source>
        <dbReference type="Proteomes" id="UP000182584"/>
    </source>
</evidence>
<evidence type="ECO:0000256" key="1">
    <source>
        <dbReference type="SAM" id="Phobius"/>
    </source>
</evidence>
<accession>A0A1H9V4H0</accession>
<name>A0A1H9V4H0_BUTFI</name>
<protein>
    <submittedName>
        <fullName evidence="2">Uncharacterized protein</fullName>
    </submittedName>
</protein>
<feature type="transmembrane region" description="Helical" evidence="1">
    <location>
        <begin position="207"/>
        <end position="232"/>
    </location>
</feature>
<organism evidence="2 3">
    <name type="scientific">Butyrivibrio fibrisolvens</name>
    <dbReference type="NCBI Taxonomy" id="831"/>
    <lineage>
        <taxon>Bacteria</taxon>
        <taxon>Bacillati</taxon>
        <taxon>Bacillota</taxon>
        <taxon>Clostridia</taxon>
        <taxon>Lachnospirales</taxon>
        <taxon>Lachnospiraceae</taxon>
        <taxon>Butyrivibrio</taxon>
    </lineage>
</organism>
<reference evidence="2 3" key="1">
    <citation type="submission" date="2016-10" db="EMBL/GenBank/DDBJ databases">
        <authorList>
            <person name="de Groot N.N."/>
        </authorList>
    </citation>
    <scope>NUCLEOTIDE SEQUENCE [LARGE SCALE GENOMIC DNA]</scope>
    <source>
        <strain evidence="2 3">AR40</strain>
    </source>
</reference>
<keyword evidence="1" id="KW-0472">Membrane</keyword>
<dbReference type="Proteomes" id="UP000182584">
    <property type="component" value="Unassembled WGS sequence"/>
</dbReference>
<dbReference type="OrthoDB" id="9815852at2"/>
<feature type="transmembrane region" description="Helical" evidence="1">
    <location>
        <begin position="112"/>
        <end position="134"/>
    </location>
</feature>
<dbReference type="eggNOG" id="COG1476">
    <property type="taxonomic scope" value="Bacteria"/>
</dbReference>
<feature type="transmembrane region" description="Helical" evidence="1">
    <location>
        <begin position="238"/>
        <end position="258"/>
    </location>
</feature>
<proteinExistence type="predicted"/>
<keyword evidence="1" id="KW-1133">Transmembrane helix</keyword>
<dbReference type="AlphaFoldDB" id="A0A1H9V4H0"/>
<feature type="transmembrane region" description="Helical" evidence="1">
    <location>
        <begin position="146"/>
        <end position="168"/>
    </location>
</feature>
<dbReference type="EMBL" id="FOGJ01000021">
    <property type="protein sequence ID" value="SES16459.1"/>
    <property type="molecule type" value="Genomic_DNA"/>
</dbReference>
<dbReference type="RefSeq" id="WP_074757415.1">
    <property type="nucleotide sequence ID" value="NZ_FOGJ01000021.1"/>
</dbReference>
<gene>
    <name evidence="2" type="ORF">SAMN04487884_12127</name>
</gene>